<evidence type="ECO:0000256" key="1">
    <source>
        <dbReference type="ARBA" id="ARBA00006484"/>
    </source>
</evidence>
<dbReference type="PRINTS" id="PR00080">
    <property type="entry name" value="SDRFAMILY"/>
</dbReference>
<proteinExistence type="inferred from homology"/>
<dbReference type="NCBIfam" id="NF005559">
    <property type="entry name" value="PRK07231.1"/>
    <property type="match status" value="1"/>
</dbReference>
<dbReference type="FunFam" id="3.40.50.720:FF:000084">
    <property type="entry name" value="Short-chain dehydrogenase reductase"/>
    <property type="match status" value="1"/>
</dbReference>
<evidence type="ECO:0000256" key="2">
    <source>
        <dbReference type="ARBA" id="ARBA00023002"/>
    </source>
</evidence>
<comment type="similarity">
    <text evidence="1">Belongs to the short-chain dehydrogenases/reductases (SDR) family.</text>
</comment>
<dbReference type="EMBL" id="CP042806">
    <property type="protein sequence ID" value="QEE30281.1"/>
    <property type="molecule type" value="Genomic_DNA"/>
</dbReference>
<dbReference type="Gene3D" id="3.40.50.720">
    <property type="entry name" value="NAD(P)-binding Rossmann-like Domain"/>
    <property type="match status" value="1"/>
</dbReference>
<dbReference type="PANTHER" id="PTHR43639">
    <property type="entry name" value="OXIDOREDUCTASE, SHORT-CHAIN DEHYDROGENASE/REDUCTASE FAMILY (AFU_ORTHOLOGUE AFUA_5G02870)"/>
    <property type="match status" value="1"/>
</dbReference>
<evidence type="ECO:0000313" key="4">
    <source>
        <dbReference type="Proteomes" id="UP000321820"/>
    </source>
</evidence>
<keyword evidence="2" id="KW-0560">Oxidoreductase</keyword>
<name>A0A5B9EIP9_9BACT</name>
<sequence length="274" mass="29701">MADGPFTKTQTAIPGRDWEGSLIMKLQKKIAIVTGAGQGIGRGIVETFAREGADVVINDLHIDSRTEEVKQYVESRGSRCIVVAGDVSQRCHVERLFEETWAQLGPADILVNNAGIETIVPFTELTDEQWDAVTQTNLKSEWMCAQTFCKRLIAEGRKGAIINIGSIQAARVLPGRTHYAPSKLAVEALTRNISAEMGPHGIRVNCIHPGLIDTPMIRWVLESPEILPQVVAQISLGRPGKPCEIGSVAAFLASEEAAYVTGQALYVDGGWVGK</sequence>
<dbReference type="SUPFAM" id="SSF51735">
    <property type="entry name" value="NAD(P)-binding Rossmann-fold domains"/>
    <property type="match status" value="1"/>
</dbReference>
<evidence type="ECO:0000313" key="3">
    <source>
        <dbReference type="EMBL" id="QEE30281.1"/>
    </source>
</evidence>
<dbReference type="AlphaFoldDB" id="A0A5B9EIP9"/>
<dbReference type="OrthoDB" id="9803333at2"/>
<dbReference type="PANTHER" id="PTHR43639:SF1">
    <property type="entry name" value="SHORT-CHAIN DEHYDROGENASE_REDUCTASE FAMILY PROTEIN"/>
    <property type="match status" value="1"/>
</dbReference>
<dbReference type="PRINTS" id="PR00081">
    <property type="entry name" value="GDHRDH"/>
</dbReference>
<organism evidence="3 4">
    <name type="scientific">Terriglobus albidus</name>
    <dbReference type="NCBI Taxonomy" id="1592106"/>
    <lineage>
        <taxon>Bacteria</taxon>
        <taxon>Pseudomonadati</taxon>
        <taxon>Acidobacteriota</taxon>
        <taxon>Terriglobia</taxon>
        <taxon>Terriglobales</taxon>
        <taxon>Acidobacteriaceae</taxon>
        <taxon>Terriglobus</taxon>
    </lineage>
</organism>
<dbReference type="Pfam" id="PF13561">
    <property type="entry name" value="adh_short_C2"/>
    <property type="match status" value="1"/>
</dbReference>
<gene>
    <name evidence="3" type="ORF">FTW19_21230</name>
</gene>
<reference evidence="3 4" key="1">
    <citation type="submission" date="2019-08" db="EMBL/GenBank/DDBJ databases">
        <title>Complete genome sequence of Terriglobus albidus strain ORNL.</title>
        <authorList>
            <person name="Podar M."/>
        </authorList>
    </citation>
    <scope>NUCLEOTIDE SEQUENCE [LARGE SCALE GENOMIC DNA]</scope>
    <source>
        <strain evidence="3 4">ORNL</strain>
    </source>
</reference>
<dbReference type="InterPro" id="IPR036291">
    <property type="entry name" value="NAD(P)-bd_dom_sf"/>
</dbReference>
<dbReference type="GO" id="GO:0016491">
    <property type="term" value="F:oxidoreductase activity"/>
    <property type="evidence" value="ECO:0007669"/>
    <property type="project" value="UniProtKB-KW"/>
</dbReference>
<dbReference type="Proteomes" id="UP000321820">
    <property type="component" value="Chromosome"/>
</dbReference>
<dbReference type="KEGG" id="talb:FTW19_21230"/>
<dbReference type="InterPro" id="IPR002347">
    <property type="entry name" value="SDR_fam"/>
</dbReference>
<accession>A0A5B9EIP9</accession>
<keyword evidence="4" id="KW-1185">Reference proteome</keyword>
<protein>
    <submittedName>
        <fullName evidence="3">3-oxoacyl-ACP reductase FabG</fullName>
    </submittedName>
</protein>